<protein>
    <recommendedName>
        <fullName evidence="2">Peptide deformylase</fullName>
        <shortName evidence="2">PDF</shortName>
        <ecNumber evidence="2">3.5.1.88</ecNumber>
    </recommendedName>
    <alternativeName>
        <fullName evidence="2">Polypeptide deformylase</fullName>
    </alternativeName>
</protein>
<keyword evidence="2" id="KW-0648">Protein biosynthesis</keyword>
<evidence type="ECO:0000256" key="1">
    <source>
        <dbReference type="ARBA" id="ARBA00010759"/>
    </source>
</evidence>
<comment type="cofactor">
    <cofactor evidence="2">
        <name>Fe(2+)</name>
        <dbReference type="ChEBI" id="CHEBI:29033"/>
    </cofactor>
    <text evidence="2">Binds 1 Fe(2+) ion.</text>
</comment>
<dbReference type="PRINTS" id="PR01576">
    <property type="entry name" value="PDEFORMYLASE"/>
</dbReference>
<name>A0A1F7YFP8_9BACT</name>
<dbReference type="SUPFAM" id="SSF56420">
    <property type="entry name" value="Peptide deformylase"/>
    <property type="match status" value="1"/>
</dbReference>
<dbReference type="Pfam" id="PF01327">
    <property type="entry name" value="Pep_deformylase"/>
    <property type="match status" value="1"/>
</dbReference>
<gene>
    <name evidence="2" type="primary">def</name>
    <name evidence="3" type="ORF">A2627_03850</name>
</gene>
<comment type="caution">
    <text evidence="3">The sequence shown here is derived from an EMBL/GenBank/DDBJ whole genome shotgun (WGS) entry which is preliminary data.</text>
</comment>
<keyword evidence="2" id="KW-0408">Iron</keyword>
<feature type="binding site" evidence="2">
    <location>
        <position position="139"/>
    </location>
    <ligand>
        <name>Fe cation</name>
        <dbReference type="ChEBI" id="CHEBI:24875"/>
    </ligand>
</feature>
<evidence type="ECO:0000256" key="2">
    <source>
        <dbReference type="HAMAP-Rule" id="MF_00163"/>
    </source>
</evidence>
<dbReference type="EMBL" id="MGGI01000016">
    <property type="protein sequence ID" value="OGM26147.1"/>
    <property type="molecule type" value="Genomic_DNA"/>
</dbReference>
<sequence>MVRKIVDSKDPLLRVKSKTVKIIDKKILDLIGDMKDTLDKQKDPEGVGLAAPQVGKNLQIFIVKFKNVSKVIINPEIIEISDRRGKSNADGKLMEGCLSLPHYYSLIKRPGRIKIKYLDQQGRENIEEFNEFLAQIVQHEIDHLNGVLFVDHVLKQDRPLYKYNGKTFEEVDL</sequence>
<proteinExistence type="inferred from homology"/>
<dbReference type="Gene3D" id="3.90.45.10">
    <property type="entry name" value="Peptide deformylase"/>
    <property type="match status" value="1"/>
</dbReference>
<dbReference type="GO" id="GO:0006412">
    <property type="term" value="P:translation"/>
    <property type="evidence" value="ECO:0007669"/>
    <property type="project" value="UniProtKB-UniRule"/>
</dbReference>
<dbReference type="CDD" id="cd00487">
    <property type="entry name" value="Pep_deformylase"/>
    <property type="match status" value="1"/>
</dbReference>
<dbReference type="GO" id="GO:0042586">
    <property type="term" value="F:peptide deformylase activity"/>
    <property type="evidence" value="ECO:0007669"/>
    <property type="project" value="UniProtKB-UniRule"/>
</dbReference>
<comment type="catalytic activity">
    <reaction evidence="2">
        <text>N-terminal N-formyl-L-methionyl-[peptide] + H2O = N-terminal L-methionyl-[peptide] + formate</text>
        <dbReference type="Rhea" id="RHEA:24420"/>
        <dbReference type="Rhea" id="RHEA-COMP:10639"/>
        <dbReference type="Rhea" id="RHEA-COMP:10640"/>
        <dbReference type="ChEBI" id="CHEBI:15377"/>
        <dbReference type="ChEBI" id="CHEBI:15740"/>
        <dbReference type="ChEBI" id="CHEBI:49298"/>
        <dbReference type="ChEBI" id="CHEBI:64731"/>
        <dbReference type="EC" id="3.5.1.88"/>
    </reaction>
</comment>
<dbReference type="HAMAP" id="MF_00163">
    <property type="entry name" value="Pep_deformylase"/>
    <property type="match status" value="1"/>
</dbReference>
<reference evidence="3 4" key="1">
    <citation type="journal article" date="2016" name="Nat. Commun.">
        <title>Thousands of microbial genomes shed light on interconnected biogeochemical processes in an aquifer system.</title>
        <authorList>
            <person name="Anantharaman K."/>
            <person name="Brown C.T."/>
            <person name="Hug L.A."/>
            <person name="Sharon I."/>
            <person name="Castelle C.J."/>
            <person name="Probst A.J."/>
            <person name="Thomas B.C."/>
            <person name="Singh A."/>
            <person name="Wilkins M.J."/>
            <person name="Karaoz U."/>
            <person name="Brodie E.L."/>
            <person name="Williams K.H."/>
            <person name="Hubbard S.S."/>
            <person name="Banfield J.F."/>
        </authorList>
    </citation>
    <scope>NUCLEOTIDE SEQUENCE [LARGE SCALE GENOMIC DNA]</scope>
</reference>
<comment type="similarity">
    <text evidence="1 2">Belongs to the polypeptide deformylase family.</text>
</comment>
<dbReference type="PANTHER" id="PTHR10458">
    <property type="entry name" value="PEPTIDE DEFORMYLASE"/>
    <property type="match status" value="1"/>
</dbReference>
<dbReference type="NCBIfam" id="NF001159">
    <property type="entry name" value="PRK00150.1-3"/>
    <property type="match status" value="1"/>
</dbReference>
<comment type="function">
    <text evidence="2">Removes the formyl group from the N-terminal Met of newly synthesized proteins. Requires at least a dipeptide for an efficient rate of reaction. N-terminal L-methionine is a prerequisite for activity but the enzyme has broad specificity at other positions.</text>
</comment>
<dbReference type="EC" id="3.5.1.88" evidence="2"/>
<feature type="binding site" evidence="2">
    <location>
        <position position="143"/>
    </location>
    <ligand>
        <name>Fe cation</name>
        <dbReference type="ChEBI" id="CHEBI:24875"/>
    </ligand>
</feature>
<dbReference type="AlphaFoldDB" id="A0A1F7YFP8"/>
<dbReference type="PANTHER" id="PTHR10458:SF22">
    <property type="entry name" value="PEPTIDE DEFORMYLASE"/>
    <property type="match status" value="1"/>
</dbReference>
<feature type="active site" evidence="2">
    <location>
        <position position="140"/>
    </location>
</feature>
<keyword evidence="2" id="KW-0378">Hydrolase</keyword>
<dbReference type="InterPro" id="IPR036821">
    <property type="entry name" value="Peptide_deformylase_sf"/>
</dbReference>
<feature type="binding site" evidence="2">
    <location>
        <position position="97"/>
    </location>
    <ligand>
        <name>Fe cation</name>
        <dbReference type="ChEBI" id="CHEBI:24875"/>
    </ligand>
</feature>
<dbReference type="Proteomes" id="UP000178851">
    <property type="component" value="Unassembled WGS sequence"/>
</dbReference>
<dbReference type="PIRSF" id="PIRSF004749">
    <property type="entry name" value="Pep_def"/>
    <property type="match status" value="1"/>
</dbReference>
<organism evidence="3 4">
    <name type="scientific">Candidatus Woesebacteria bacterium RIFCSPHIGHO2_01_FULL_39_28</name>
    <dbReference type="NCBI Taxonomy" id="1802496"/>
    <lineage>
        <taxon>Bacteria</taxon>
        <taxon>Candidatus Woeseibacteriota</taxon>
    </lineage>
</organism>
<dbReference type="NCBIfam" id="TIGR00079">
    <property type="entry name" value="pept_deformyl"/>
    <property type="match status" value="1"/>
</dbReference>
<evidence type="ECO:0000313" key="4">
    <source>
        <dbReference type="Proteomes" id="UP000178851"/>
    </source>
</evidence>
<accession>A0A1F7YFP8</accession>
<dbReference type="InterPro" id="IPR023635">
    <property type="entry name" value="Peptide_deformylase"/>
</dbReference>
<keyword evidence="2" id="KW-0479">Metal-binding</keyword>
<evidence type="ECO:0000313" key="3">
    <source>
        <dbReference type="EMBL" id="OGM26147.1"/>
    </source>
</evidence>
<dbReference type="GO" id="GO:0046872">
    <property type="term" value="F:metal ion binding"/>
    <property type="evidence" value="ECO:0007669"/>
    <property type="project" value="UniProtKB-KW"/>
</dbReference>